<keyword evidence="4" id="KW-1185">Reference proteome</keyword>
<dbReference type="PANTHER" id="PTHR10194">
    <property type="entry name" value="RAS GTPASE-ACTIVATING PROTEINS"/>
    <property type="match status" value="1"/>
</dbReference>
<dbReference type="STRING" id="1071381.G8BQN4"/>
<dbReference type="InterPro" id="IPR008936">
    <property type="entry name" value="Rho_GTPase_activation_prot"/>
</dbReference>
<dbReference type="SMART" id="SM00323">
    <property type="entry name" value="RasGAP"/>
    <property type="match status" value="1"/>
</dbReference>
<evidence type="ECO:0000313" key="4">
    <source>
        <dbReference type="Proteomes" id="UP000005666"/>
    </source>
</evidence>
<dbReference type="Gene3D" id="1.10.506.10">
    <property type="entry name" value="GTPase Activation - p120gap, domain 1"/>
    <property type="match status" value="1"/>
</dbReference>
<proteinExistence type="predicted"/>
<dbReference type="GO" id="GO:0005096">
    <property type="term" value="F:GTPase activator activity"/>
    <property type="evidence" value="ECO:0007669"/>
    <property type="project" value="UniProtKB-KW"/>
</dbReference>
<name>G8BQN4_TETPH</name>
<dbReference type="RefSeq" id="XP_003684980.1">
    <property type="nucleotide sequence ID" value="XM_003684932.1"/>
</dbReference>
<dbReference type="GeneID" id="11533490"/>
<dbReference type="InterPro" id="IPR001936">
    <property type="entry name" value="RasGAP_dom"/>
</dbReference>
<evidence type="ECO:0000256" key="1">
    <source>
        <dbReference type="ARBA" id="ARBA00022468"/>
    </source>
</evidence>
<dbReference type="SUPFAM" id="SSF48350">
    <property type="entry name" value="GTPase activation domain, GAP"/>
    <property type="match status" value="1"/>
</dbReference>
<dbReference type="PANTHER" id="PTHR10194:SF60">
    <property type="entry name" value="RAS GTPASE-ACTIVATING PROTEIN RASKOL"/>
    <property type="match status" value="1"/>
</dbReference>
<organism evidence="3 4">
    <name type="scientific">Tetrapisispora phaffii (strain ATCC 24235 / CBS 4417 / NBRC 1672 / NRRL Y-8282 / UCD 70-5)</name>
    <name type="common">Yeast</name>
    <name type="synonym">Fabospora phaffii</name>
    <dbReference type="NCBI Taxonomy" id="1071381"/>
    <lineage>
        <taxon>Eukaryota</taxon>
        <taxon>Fungi</taxon>
        <taxon>Dikarya</taxon>
        <taxon>Ascomycota</taxon>
        <taxon>Saccharomycotina</taxon>
        <taxon>Saccharomycetes</taxon>
        <taxon>Saccharomycetales</taxon>
        <taxon>Saccharomycetaceae</taxon>
        <taxon>Tetrapisispora</taxon>
    </lineage>
</organism>
<dbReference type="OrthoDB" id="775356at2759"/>
<dbReference type="eggNOG" id="KOG3508">
    <property type="taxonomic scope" value="Eukaryota"/>
</dbReference>
<keyword evidence="1" id="KW-0343">GTPase activation</keyword>
<dbReference type="HOGENOM" id="CLU_002973_0_0_1"/>
<reference evidence="3 4" key="1">
    <citation type="journal article" date="2011" name="Proc. Natl. Acad. Sci. U.S.A.">
        <title>Evolutionary erosion of yeast sex chromosomes by mating-type switching accidents.</title>
        <authorList>
            <person name="Gordon J.L."/>
            <person name="Armisen D."/>
            <person name="Proux-Wera E."/>
            <person name="Oheigeartaigh S.S."/>
            <person name="Byrne K.P."/>
            <person name="Wolfe K.H."/>
        </authorList>
    </citation>
    <scope>NUCLEOTIDE SEQUENCE [LARGE SCALE GENOMIC DNA]</scope>
    <source>
        <strain evidence="4">ATCC 24235 / CBS 4417 / NBRC 1672 / NRRL Y-8282 / UCD 70-5</strain>
    </source>
</reference>
<dbReference type="EMBL" id="HE612858">
    <property type="protein sequence ID" value="CCE62546.1"/>
    <property type="molecule type" value="Genomic_DNA"/>
</dbReference>
<evidence type="ECO:0000313" key="3">
    <source>
        <dbReference type="EMBL" id="CCE62546.1"/>
    </source>
</evidence>
<feature type="domain" description="Ras-GAP" evidence="2">
    <location>
        <begin position="426"/>
        <end position="649"/>
    </location>
</feature>
<sequence length="962" mass="110713">MMKQDTLPPAADHQIVTEFEQKYDVYWSLDSIDWNETDTVKINTKGQLIAINTSTLNSTTLINNLQDCKINLSKYTNDSLRIKIDGFNKKTIYLRVSDSTVLNKLLDCLLVWSSFKNFGIFNKLIYYQETLSSDQSIIYENVDDCKYSDNKISQKVNIKILTDGLLRIYSTEEEGQNALLKSIDVRTILESQIDKLLGHNVKGIIIYSNEREGEELKLQFISMADYTKVWELLYKFTIKSYYSNKNEKIENYLKLSHSFKINIIEAKLEPESFEGDFSYYCSIQLSEDLPTNFKTTTLSNYDVLDNSTLFWRESFSCDKSVNIDTLKLNLIKINNETQHCNTIGSAIIYLNKLTDIKSLQRLPLKSEDSTNNQIGDICFQVEYMKKNILINSMDPYKNFEKNLKNTNMSDILSYITQRTSNLTHTELIEISVPLIDAFQCLGKENSWLQSLMNYEIMNITVKLKSTDNASAIINTIFRGNSLLTISTEYLFNMTGKIYLVETMRSVITDILNTNEVIELDENRLRKTYQGKTNKSMEELISDNKLKLSYWVEKIWKNLYTTIEKMPIEIKKALKSLKTSLEEILISQINVDRGTKEKIILNSISSFLFLRYLCPILLNPNLFGITNKIPNENVRRTLTLITKVLLHFSTLTHFGNKEPWMLCMNDFIDDNNDDLHNFIDKIVNTSNNSDGNGGNIKSTVDFYEPTSLDLTEFNLIGVDPNTLESNFYTIKKCFKYTDVINLLVTFMLNEDREPSDHIPMSNLSMSTIMSDIPFEINSESCQQFHNDNTGTLSSLKRHKLILNENATEVELASIHDTYSSSHSEIGNMSILLNSASIVHTKIKSLLNTTFQLEYPSASLSRLDPYFIKLTNSTYINKHDSLYIENNPGKDIKTKNYFQLQPFEVKNIPLNSNKYVKCITDAASSSPRSKASRFSRMFLGATSNAPDSEQTSNKIGKWLRWDRH</sequence>
<accession>G8BQN4</accession>
<dbReference type="PROSITE" id="PS50018">
    <property type="entry name" value="RAS_GTPASE_ACTIV_2"/>
    <property type="match status" value="1"/>
</dbReference>
<protein>
    <recommendedName>
        <fullName evidence="2">Ras-GAP domain-containing protein</fullName>
    </recommendedName>
</protein>
<gene>
    <name evidence="3" type="primary">TPHA0C03960</name>
    <name evidence="3" type="ordered locus">TPHA_0C03960</name>
</gene>
<dbReference type="Proteomes" id="UP000005666">
    <property type="component" value="Chromosome 3"/>
</dbReference>
<dbReference type="Pfam" id="PF00616">
    <property type="entry name" value="RasGAP"/>
    <property type="match status" value="1"/>
</dbReference>
<dbReference type="KEGG" id="tpf:TPHA_0C03960"/>
<dbReference type="AlphaFoldDB" id="G8BQN4"/>
<evidence type="ECO:0000259" key="2">
    <source>
        <dbReference type="PROSITE" id="PS50018"/>
    </source>
</evidence>
<dbReference type="InterPro" id="IPR039360">
    <property type="entry name" value="Ras_GTPase"/>
</dbReference>